<dbReference type="Proteomes" id="UP000232323">
    <property type="component" value="Unassembled WGS sequence"/>
</dbReference>
<sequence>MLLVVGAPAGVTIVIKTPYEELRNAAPHYSSSHAWVLWHAPARPKPGLEVDPNKFGELCPKAGVVLPNRDGVEAAADAPNPKLVADGAEAAVTPNPVVAGVDEAPNPKAGAEVAPKLSPVVAGIVEPNPKAGADAAAVEAPNPNGLGAGDAAALVFAPNPNAGAGVEVELKRPEAGFAYMNEQLSTVTLFTRK</sequence>
<keyword evidence="2" id="KW-1185">Reference proteome</keyword>
<name>A0A250WUQ4_9CHLO</name>
<organism evidence="1 2">
    <name type="scientific">Chlamydomonas eustigma</name>
    <dbReference type="NCBI Taxonomy" id="1157962"/>
    <lineage>
        <taxon>Eukaryota</taxon>
        <taxon>Viridiplantae</taxon>
        <taxon>Chlorophyta</taxon>
        <taxon>core chlorophytes</taxon>
        <taxon>Chlorophyceae</taxon>
        <taxon>CS clade</taxon>
        <taxon>Chlamydomonadales</taxon>
        <taxon>Chlamydomonadaceae</taxon>
        <taxon>Chlamydomonas</taxon>
    </lineage>
</organism>
<evidence type="ECO:0000313" key="1">
    <source>
        <dbReference type="EMBL" id="GAX74280.1"/>
    </source>
</evidence>
<dbReference type="AlphaFoldDB" id="A0A250WUQ4"/>
<protein>
    <submittedName>
        <fullName evidence="1">Uncharacterized protein</fullName>
    </submittedName>
</protein>
<comment type="caution">
    <text evidence="1">The sequence shown here is derived from an EMBL/GenBank/DDBJ whole genome shotgun (WGS) entry which is preliminary data.</text>
</comment>
<evidence type="ECO:0000313" key="2">
    <source>
        <dbReference type="Proteomes" id="UP000232323"/>
    </source>
</evidence>
<proteinExistence type="predicted"/>
<reference evidence="1 2" key="1">
    <citation type="submission" date="2017-08" db="EMBL/GenBank/DDBJ databases">
        <title>Acidophilic green algal genome provides insights into adaptation to an acidic environment.</title>
        <authorList>
            <person name="Hirooka S."/>
            <person name="Hirose Y."/>
            <person name="Kanesaki Y."/>
            <person name="Higuchi S."/>
            <person name="Fujiwara T."/>
            <person name="Onuma R."/>
            <person name="Era A."/>
            <person name="Ohbayashi R."/>
            <person name="Uzuka A."/>
            <person name="Nozaki H."/>
            <person name="Yoshikawa H."/>
            <person name="Miyagishima S.Y."/>
        </authorList>
    </citation>
    <scope>NUCLEOTIDE SEQUENCE [LARGE SCALE GENOMIC DNA]</scope>
    <source>
        <strain evidence="1 2">NIES-2499</strain>
    </source>
</reference>
<gene>
    <name evidence="1" type="ORF">CEUSTIGMA_g1729.t1</name>
</gene>
<accession>A0A250WUQ4</accession>
<dbReference type="EMBL" id="BEGY01000006">
    <property type="protein sequence ID" value="GAX74280.1"/>
    <property type="molecule type" value="Genomic_DNA"/>
</dbReference>